<organism evidence="2 3">
    <name type="scientific">Fusarium flagelliforme</name>
    <dbReference type="NCBI Taxonomy" id="2675880"/>
    <lineage>
        <taxon>Eukaryota</taxon>
        <taxon>Fungi</taxon>
        <taxon>Dikarya</taxon>
        <taxon>Ascomycota</taxon>
        <taxon>Pezizomycotina</taxon>
        <taxon>Sordariomycetes</taxon>
        <taxon>Hypocreomycetidae</taxon>
        <taxon>Hypocreales</taxon>
        <taxon>Nectriaceae</taxon>
        <taxon>Fusarium</taxon>
        <taxon>Fusarium incarnatum-equiseti species complex</taxon>
    </lineage>
</organism>
<accession>A0A395MYM0</accession>
<gene>
    <name evidence="2" type="ORF">FIE12Z_3003</name>
</gene>
<protein>
    <submittedName>
        <fullName evidence="2">Uncharacterized protein</fullName>
    </submittedName>
</protein>
<evidence type="ECO:0000313" key="3">
    <source>
        <dbReference type="Proteomes" id="UP000265631"/>
    </source>
</evidence>
<dbReference type="AlphaFoldDB" id="A0A395MYM0"/>
<keyword evidence="3" id="KW-1185">Reference proteome</keyword>
<evidence type="ECO:0000313" key="2">
    <source>
        <dbReference type="EMBL" id="RFN52735.1"/>
    </source>
</evidence>
<proteinExistence type="predicted"/>
<dbReference type="EMBL" id="PXXK01000060">
    <property type="protein sequence ID" value="RFN52735.1"/>
    <property type="molecule type" value="Genomic_DNA"/>
</dbReference>
<dbReference type="Proteomes" id="UP000265631">
    <property type="component" value="Unassembled WGS sequence"/>
</dbReference>
<comment type="caution">
    <text evidence="2">The sequence shown here is derived from an EMBL/GenBank/DDBJ whole genome shotgun (WGS) entry which is preliminary data.</text>
</comment>
<feature type="region of interest" description="Disordered" evidence="1">
    <location>
        <begin position="68"/>
        <end position="92"/>
    </location>
</feature>
<evidence type="ECO:0000256" key="1">
    <source>
        <dbReference type="SAM" id="MobiDB-lite"/>
    </source>
</evidence>
<sequence length="92" mass="10283">MHLTINIDDVFESAVLFILLLILFNDLDPQINSSRLRSVPLITITDAAAASWCQSFLPLFSRTSLCLSGKPEPQPDPEPPSFDYKNATFDEL</sequence>
<name>A0A395MYM0_9HYPO</name>
<reference evidence="2 3" key="1">
    <citation type="journal article" date="2018" name="PLoS Pathog.">
        <title>Evolution of structural diversity of trichothecenes, a family of toxins produced by plant pathogenic and entomopathogenic fungi.</title>
        <authorList>
            <person name="Proctor R.H."/>
            <person name="McCormick S.P."/>
            <person name="Kim H.S."/>
            <person name="Cardoza R.E."/>
            <person name="Stanley A.M."/>
            <person name="Lindo L."/>
            <person name="Kelly A."/>
            <person name="Brown D.W."/>
            <person name="Lee T."/>
            <person name="Vaughan M.M."/>
            <person name="Alexander N.J."/>
            <person name="Busman M."/>
            <person name="Gutierrez S."/>
        </authorList>
    </citation>
    <scope>NUCLEOTIDE SEQUENCE [LARGE SCALE GENOMIC DNA]</scope>
    <source>
        <strain evidence="2 3">NRRL 13405</strain>
    </source>
</reference>